<organism evidence="2 3">
    <name type="scientific">Diaporthe vaccinii</name>
    <dbReference type="NCBI Taxonomy" id="105482"/>
    <lineage>
        <taxon>Eukaryota</taxon>
        <taxon>Fungi</taxon>
        <taxon>Dikarya</taxon>
        <taxon>Ascomycota</taxon>
        <taxon>Pezizomycotina</taxon>
        <taxon>Sordariomycetes</taxon>
        <taxon>Sordariomycetidae</taxon>
        <taxon>Diaporthales</taxon>
        <taxon>Diaporthaceae</taxon>
        <taxon>Diaporthe</taxon>
        <taxon>Diaporthe eres species complex</taxon>
    </lineage>
</organism>
<dbReference type="Proteomes" id="UP001600888">
    <property type="component" value="Unassembled WGS sequence"/>
</dbReference>
<feature type="region of interest" description="Disordered" evidence="1">
    <location>
        <begin position="39"/>
        <end position="102"/>
    </location>
</feature>
<feature type="compositionally biased region" description="Basic and acidic residues" evidence="1">
    <location>
        <begin position="39"/>
        <end position="57"/>
    </location>
</feature>
<proteinExistence type="predicted"/>
<name>A0ABR4EKD4_9PEZI</name>
<protein>
    <submittedName>
        <fullName evidence="2">Uncharacterized protein</fullName>
    </submittedName>
</protein>
<evidence type="ECO:0000256" key="1">
    <source>
        <dbReference type="SAM" id="MobiDB-lite"/>
    </source>
</evidence>
<evidence type="ECO:0000313" key="3">
    <source>
        <dbReference type="Proteomes" id="UP001600888"/>
    </source>
</evidence>
<keyword evidence="3" id="KW-1185">Reference proteome</keyword>
<evidence type="ECO:0000313" key="2">
    <source>
        <dbReference type="EMBL" id="KAL2282892.1"/>
    </source>
</evidence>
<accession>A0ABR4EKD4</accession>
<reference evidence="2 3" key="1">
    <citation type="submission" date="2024-03" db="EMBL/GenBank/DDBJ databases">
        <title>A high-quality draft genome sequence of Diaporthe vaccinii, a causative agent of upright dieback and viscid rot disease in cranberry plants.</title>
        <authorList>
            <person name="Sarrasin M."/>
            <person name="Lang B.F."/>
            <person name="Burger G."/>
        </authorList>
    </citation>
    <scope>NUCLEOTIDE SEQUENCE [LARGE SCALE GENOMIC DNA]</scope>
    <source>
        <strain evidence="2 3">IS7</strain>
    </source>
</reference>
<feature type="compositionally biased region" description="Basic and acidic residues" evidence="1">
    <location>
        <begin position="79"/>
        <end position="92"/>
    </location>
</feature>
<sequence length="102" mass="10990">MISSYLKPADERVVDLVGEELRPSVLDARPSPHVLVAADPHDHAHDEPTDGEERVIDSDLLGPPVAATAVSNKDEDADEQRQARCGEYEALRPDAGARGPGR</sequence>
<comment type="caution">
    <text evidence="2">The sequence shown here is derived from an EMBL/GenBank/DDBJ whole genome shotgun (WGS) entry which is preliminary data.</text>
</comment>
<gene>
    <name evidence="2" type="ORF">FJTKL_10267</name>
</gene>
<dbReference type="EMBL" id="JBAWTH010000046">
    <property type="protein sequence ID" value="KAL2282892.1"/>
    <property type="molecule type" value="Genomic_DNA"/>
</dbReference>